<reference evidence="1 2" key="1">
    <citation type="submission" date="2018-09" db="EMBL/GenBank/DDBJ databases">
        <title>A high-quality reference genome of wild soybean provides a powerful tool to mine soybean genomes.</title>
        <authorList>
            <person name="Xie M."/>
            <person name="Chung C.Y.L."/>
            <person name="Li M.-W."/>
            <person name="Wong F.-L."/>
            <person name="Chan T.-F."/>
            <person name="Lam H.-M."/>
        </authorList>
    </citation>
    <scope>NUCLEOTIDE SEQUENCE [LARGE SCALE GENOMIC DNA]</scope>
    <source>
        <strain evidence="2">cv. W05</strain>
        <tissue evidence="1">Hypocotyl of etiolated seedlings</tissue>
    </source>
</reference>
<evidence type="ECO:0000313" key="2">
    <source>
        <dbReference type="Proteomes" id="UP000289340"/>
    </source>
</evidence>
<proteinExistence type="predicted"/>
<sequence>MTRSLVSMLLLKVIFAAMLFVLFSLGVGNRLPFPNCHGTCLEFPDCAVHCKTIGYEIDGKCLPSSKGWCCCY</sequence>
<keyword evidence="2" id="KW-1185">Reference proteome</keyword>
<dbReference type="Proteomes" id="UP000289340">
    <property type="component" value="Chromosome 20"/>
</dbReference>
<dbReference type="EMBL" id="QZWG01000020">
    <property type="protein sequence ID" value="RZB42860.1"/>
    <property type="molecule type" value="Genomic_DNA"/>
</dbReference>
<organism evidence="1 2">
    <name type="scientific">Glycine soja</name>
    <name type="common">Wild soybean</name>
    <dbReference type="NCBI Taxonomy" id="3848"/>
    <lineage>
        <taxon>Eukaryota</taxon>
        <taxon>Viridiplantae</taxon>
        <taxon>Streptophyta</taxon>
        <taxon>Embryophyta</taxon>
        <taxon>Tracheophyta</taxon>
        <taxon>Spermatophyta</taxon>
        <taxon>Magnoliopsida</taxon>
        <taxon>eudicotyledons</taxon>
        <taxon>Gunneridae</taxon>
        <taxon>Pentapetalae</taxon>
        <taxon>rosids</taxon>
        <taxon>fabids</taxon>
        <taxon>Fabales</taxon>
        <taxon>Fabaceae</taxon>
        <taxon>Papilionoideae</taxon>
        <taxon>50 kb inversion clade</taxon>
        <taxon>NPAAA clade</taxon>
        <taxon>indigoferoid/millettioid clade</taxon>
        <taxon>Phaseoleae</taxon>
        <taxon>Glycine</taxon>
        <taxon>Glycine subgen. Soja</taxon>
    </lineage>
</organism>
<protein>
    <submittedName>
        <fullName evidence="1">Uncharacterized protein</fullName>
    </submittedName>
</protein>
<accession>A0A445F280</accession>
<name>A0A445F280_GLYSO</name>
<gene>
    <name evidence="1" type="ORF">D0Y65_053450</name>
</gene>
<dbReference type="AlphaFoldDB" id="A0A445F280"/>
<comment type="caution">
    <text evidence="1">The sequence shown here is derived from an EMBL/GenBank/DDBJ whole genome shotgun (WGS) entry which is preliminary data.</text>
</comment>
<evidence type="ECO:0000313" key="1">
    <source>
        <dbReference type="EMBL" id="RZB42860.1"/>
    </source>
</evidence>